<dbReference type="EMBL" id="NBNE01012642">
    <property type="protein sequence ID" value="OWY95658.1"/>
    <property type="molecule type" value="Genomic_DNA"/>
</dbReference>
<keyword evidence="2" id="KW-1185">Reference proteome</keyword>
<evidence type="ECO:0008006" key="3">
    <source>
        <dbReference type="Google" id="ProtNLM"/>
    </source>
</evidence>
<comment type="caution">
    <text evidence="1">The sequence shown here is derived from an EMBL/GenBank/DDBJ whole genome shotgun (WGS) entry which is preliminary data.</text>
</comment>
<dbReference type="Proteomes" id="UP000198211">
    <property type="component" value="Unassembled WGS sequence"/>
</dbReference>
<dbReference type="AlphaFoldDB" id="A0A225URY4"/>
<reference evidence="2" key="1">
    <citation type="submission" date="2017-03" db="EMBL/GenBank/DDBJ databases">
        <title>Phytopthora megakarya and P. palmivora, two closely related causual agents of cacao black pod achieved similar genome size and gene model numbers by different mechanisms.</title>
        <authorList>
            <person name="Ali S."/>
            <person name="Shao J."/>
            <person name="Larry D.J."/>
            <person name="Kronmiller B."/>
            <person name="Shen D."/>
            <person name="Strem M.D."/>
            <person name="Melnick R.L."/>
            <person name="Guiltinan M.J."/>
            <person name="Tyler B.M."/>
            <person name="Meinhardt L.W."/>
            <person name="Bailey B.A."/>
        </authorList>
    </citation>
    <scope>NUCLEOTIDE SEQUENCE [LARGE SCALE GENOMIC DNA]</scope>
    <source>
        <strain evidence="2">zdho120</strain>
    </source>
</reference>
<protein>
    <recommendedName>
        <fullName evidence="3">Ubiquitin-like protease family profile domain-containing protein</fullName>
    </recommendedName>
</protein>
<evidence type="ECO:0000313" key="1">
    <source>
        <dbReference type="EMBL" id="OWY95658.1"/>
    </source>
</evidence>
<sequence>MYSTCGNALKSLAAKIEKWLPTTTKRQYSVTPFVAPLEEQVDNFSCGVFVLIACEMFCGPLLVRHEQNP</sequence>
<name>A0A225URY4_9STRA</name>
<gene>
    <name evidence="1" type="ORF">PHMEG_00034277</name>
</gene>
<accession>A0A225URY4</accession>
<proteinExistence type="predicted"/>
<organism evidence="1 2">
    <name type="scientific">Phytophthora megakarya</name>
    <dbReference type="NCBI Taxonomy" id="4795"/>
    <lineage>
        <taxon>Eukaryota</taxon>
        <taxon>Sar</taxon>
        <taxon>Stramenopiles</taxon>
        <taxon>Oomycota</taxon>
        <taxon>Peronosporomycetes</taxon>
        <taxon>Peronosporales</taxon>
        <taxon>Peronosporaceae</taxon>
        <taxon>Phytophthora</taxon>
    </lineage>
</organism>
<evidence type="ECO:0000313" key="2">
    <source>
        <dbReference type="Proteomes" id="UP000198211"/>
    </source>
</evidence>